<dbReference type="RefSeq" id="WP_076599214.1">
    <property type="nucleotide sequence ID" value="NZ_CP046976.1"/>
</dbReference>
<sequence>MGASPRNPFIPTFGVSPSVFAGRNSVVESFGRGLEGGVGDPRRALLLSGPRGIGKTVTLNELEDEAKRRGWVVLRAQPHNLVQLLVDTAIPHALSALSQQPEGRRRITGVNIAGIGGVRSEIDDGHDPAPSLITGLNSLADEAGAESGILITVDEVQSAPSDQLWELTAAVQDLMRDNRNIAFAAAGLPEGIATLLQHPGTTFLRRAQHSNLGPMSPEQTAEVLSQTAEAGGALFDNEALRQAVGMSRGYPFLIQLIGFHLFERAGNGGTIAAGDVEAVRDDVLGTLGQLVHAPALSGVPPKQEEFLVAMANVQEDLAAVPTAAIARELGAAPQSLTMARQALLRRELVYSPKHGYLNFTIPHMGHHLLGRGLRDSGWD</sequence>
<evidence type="ECO:0000259" key="1">
    <source>
        <dbReference type="Pfam" id="PF13191"/>
    </source>
</evidence>
<dbReference type="Proteomes" id="UP000186292">
    <property type="component" value="Unassembled WGS sequence"/>
</dbReference>
<dbReference type="PANTHER" id="PTHR35894">
    <property type="entry name" value="GENERAL SECRETION PATHWAY PROTEIN A-RELATED"/>
    <property type="match status" value="1"/>
</dbReference>
<dbReference type="PANTHER" id="PTHR35894:SF1">
    <property type="entry name" value="PHOSPHORIBULOKINASE _ URIDINE KINASE FAMILY"/>
    <property type="match status" value="1"/>
</dbReference>
<reference evidence="3" key="1">
    <citation type="submission" date="2017-01" db="EMBL/GenBank/DDBJ databases">
        <authorList>
            <person name="Varghese N."/>
            <person name="Submissions S."/>
        </authorList>
    </citation>
    <scope>NUCLEOTIDE SEQUENCE [LARGE SCALE GENOMIC DNA]</scope>
    <source>
        <strain evidence="3">DSM 44531</strain>
    </source>
</reference>
<dbReference type="InterPro" id="IPR041664">
    <property type="entry name" value="AAA_16"/>
</dbReference>
<accession>A0A1N7JBV0</accession>
<dbReference type="Gene3D" id="3.40.50.300">
    <property type="entry name" value="P-loop containing nucleotide triphosphate hydrolases"/>
    <property type="match status" value="1"/>
</dbReference>
<dbReference type="SUPFAM" id="SSF52540">
    <property type="entry name" value="P-loop containing nucleoside triphosphate hydrolases"/>
    <property type="match status" value="1"/>
</dbReference>
<dbReference type="OrthoDB" id="2020141at2"/>
<dbReference type="EMBL" id="FTOF01000005">
    <property type="protein sequence ID" value="SIS46741.1"/>
    <property type="molecule type" value="Genomic_DNA"/>
</dbReference>
<keyword evidence="3" id="KW-1185">Reference proteome</keyword>
<evidence type="ECO:0000313" key="3">
    <source>
        <dbReference type="Proteomes" id="UP000186292"/>
    </source>
</evidence>
<organism evidence="2 3">
    <name type="scientific">Corynebacterium appendicis CIP 107643</name>
    <dbReference type="NCBI Taxonomy" id="1161099"/>
    <lineage>
        <taxon>Bacteria</taxon>
        <taxon>Bacillati</taxon>
        <taxon>Actinomycetota</taxon>
        <taxon>Actinomycetes</taxon>
        <taxon>Mycobacteriales</taxon>
        <taxon>Corynebacteriaceae</taxon>
        <taxon>Corynebacterium</taxon>
    </lineage>
</organism>
<dbReference type="Pfam" id="PF13191">
    <property type="entry name" value="AAA_16"/>
    <property type="match status" value="1"/>
</dbReference>
<feature type="domain" description="Orc1-like AAA ATPase" evidence="1">
    <location>
        <begin position="21"/>
        <end position="173"/>
    </location>
</feature>
<evidence type="ECO:0000313" key="2">
    <source>
        <dbReference type="EMBL" id="SIS46741.1"/>
    </source>
</evidence>
<proteinExistence type="predicted"/>
<name>A0A1N7JBV0_9CORY</name>
<gene>
    <name evidence="2" type="ORF">SAMN05444817_105138</name>
</gene>
<dbReference type="InterPro" id="IPR052026">
    <property type="entry name" value="ExeA_AAA_ATPase_DNA-bind"/>
</dbReference>
<dbReference type="STRING" id="1161099.SAMN05444817_105138"/>
<protein>
    <submittedName>
        <fullName evidence="2">AAA ATPase domain-containing protein</fullName>
    </submittedName>
</protein>
<dbReference type="AlphaFoldDB" id="A0A1N7JBV0"/>
<dbReference type="InterPro" id="IPR027417">
    <property type="entry name" value="P-loop_NTPase"/>
</dbReference>